<keyword evidence="2" id="KW-1133">Transmembrane helix</keyword>
<gene>
    <name evidence="4" type="ORF">EQU24_05205</name>
</gene>
<dbReference type="GO" id="GO:0006655">
    <property type="term" value="P:phosphatidylglycerol biosynthetic process"/>
    <property type="evidence" value="ECO:0007669"/>
    <property type="project" value="UniProtKB-UniPathway"/>
</dbReference>
<keyword evidence="5" id="KW-1185">Reference proteome</keyword>
<comment type="subcellular location">
    <subcellularLocation>
        <location evidence="1">Cell inner membrane</location>
        <topology evidence="1">Multi-pass membrane protein</topology>
    </subcellularLocation>
</comment>
<feature type="domain" description="YutG/PgpA" evidence="3">
    <location>
        <begin position="27"/>
        <end position="164"/>
    </location>
</feature>
<dbReference type="Pfam" id="PF04608">
    <property type="entry name" value="PgpA"/>
    <property type="match status" value="1"/>
</dbReference>
<keyword evidence="1" id="KW-0460">Magnesium</keyword>
<dbReference type="GO" id="GO:0046872">
    <property type="term" value="F:metal ion binding"/>
    <property type="evidence" value="ECO:0007669"/>
    <property type="project" value="UniProtKB-KW"/>
</dbReference>
<dbReference type="GO" id="GO:0009395">
    <property type="term" value="P:phospholipid catabolic process"/>
    <property type="evidence" value="ECO:0007669"/>
    <property type="project" value="UniProtKB-KW"/>
</dbReference>
<feature type="transmembrane region" description="Helical" evidence="2">
    <location>
        <begin position="39"/>
        <end position="56"/>
    </location>
</feature>
<keyword evidence="1" id="KW-0442">Lipid degradation</keyword>
<protein>
    <recommendedName>
        <fullName evidence="1">Phosphatidylglycerophosphatase A</fullName>
        <ecNumber evidence="1">3.1.3.27</ecNumber>
    </recommendedName>
    <alternativeName>
        <fullName evidence="1">Phosphatidylglycerolphosphate phosphatase A</fullName>
    </alternativeName>
</protein>
<dbReference type="GO" id="GO:0005886">
    <property type="term" value="C:plasma membrane"/>
    <property type="evidence" value="ECO:0007669"/>
    <property type="project" value="UniProtKB-SubCell"/>
</dbReference>
<dbReference type="InterPro" id="IPR007686">
    <property type="entry name" value="YutG/PgpA"/>
</dbReference>
<evidence type="ECO:0000313" key="5">
    <source>
        <dbReference type="Proteomes" id="UP000305881"/>
    </source>
</evidence>
<reference evidence="5" key="1">
    <citation type="journal article" date="2019" name="J. Bacteriol.">
        <title>A Mutagenic Screen Identifies a TonB-Dependent Receptor Required for the Lanthanide Metal Switch in the Type I Methanotroph 'Methylotuvimicrobium buryatense' 5GB1C.</title>
        <authorList>
            <person name="Groom J.D."/>
            <person name="Ford S.M."/>
            <person name="Pesesky M.W."/>
            <person name="Lidstrom M.E."/>
        </authorList>
    </citation>
    <scope>NUCLEOTIDE SEQUENCE [LARGE SCALE GENOMIC DNA]</scope>
    <source>
        <strain evidence="5">5GB1C</strain>
    </source>
</reference>
<comment type="cofactor">
    <cofactor evidence="1">
        <name>Mg(2+)</name>
        <dbReference type="ChEBI" id="CHEBI:18420"/>
    </cofactor>
</comment>
<comment type="catalytic activity">
    <reaction evidence="1">
        <text>a 1,2-diacyl-sn-glycero-3-phospho-(1'-sn-glycero-3'-phosphate) + H2O = a 1,2-diacyl-sn-glycero-3-phospho-(1'-sn-glycerol) + phosphate</text>
        <dbReference type="Rhea" id="RHEA:33751"/>
        <dbReference type="ChEBI" id="CHEBI:15377"/>
        <dbReference type="ChEBI" id="CHEBI:43474"/>
        <dbReference type="ChEBI" id="CHEBI:60110"/>
        <dbReference type="ChEBI" id="CHEBI:64716"/>
        <dbReference type="EC" id="3.1.3.27"/>
    </reaction>
</comment>
<dbReference type="AlphaFoldDB" id="A0A4P9UMP0"/>
<proteinExistence type="predicted"/>
<dbReference type="EMBL" id="CP035467">
    <property type="protein sequence ID" value="QCW81713.1"/>
    <property type="molecule type" value="Genomic_DNA"/>
</dbReference>
<dbReference type="RefSeq" id="WP_017840508.1">
    <property type="nucleotide sequence ID" value="NZ_CP035467.1"/>
</dbReference>
<dbReference type="EC" id="3.1.3.27" evidence="1"/>
<dbReference type="InterPro" id="IPR036681">
    <property type="entry name" value="PgpA-like_sf"/>
</dbReference>
<keyword evidence="1" id="KW-0997">Cell inner membrane</keyword>
<comment type="pathway">
    <text evidence="1">Phospholipid metabolism; phosphatidylglycerol biosynthesis; phosphatidylglycerol from CDP-diacylglycerol: step 2/2.</text>
</comment>
<evidence type="ECO:0000256" key="1">
    <source>
        <dbReference type="PIRNR" id="PIRNR006162"/>
    </source>
</evidence>
<dbReference type="InterPro" id="IPR026037">
    <property type="entry name" value="PgpA"/>
</dbReference>
<keyword evidence="1" id="KW-0378">Hydrolase</keyword>
<evidence type="ECO:0000313" key="4">
    <source>
        <dbReference type="EMBL" id="QCW81713.1"/>
    </source>
</evidence>
<comment type="function">
    <text evidence="1">Lipid phosphatase which dephosphorylates phosphatidylglycerophosphate (PGP) to phosphatidylglycerol (PG).</text>
</comment>
<keyword evidence="1" id="KW-1208">Phospholipid metabolism</keyword>
<feature type="transmembrane region" description="Helical" evidence="2">
    <location>
        <begin position="146"/>
        <end position="165"/>
    </location>
</feature>
<keyword evidence="1 2" id="KW-0812">Transmembrane</keyword>
<name>A0A4P9UMP0_METBY</name>
<dbReference type="PANTHER" id="PTHR36305:SF1">
    <property type="entry name" value="PHOSPHATIDYLGLYCEROPHOSPHATASE A"/>
    <property type="match status" value="1"/>
</dbReference>
<dbReference type="KEGG" id="mbur:EQU24_05205"/>
<keyword evidence="1" id="KW-0443">Lipid metabolism</keyword>
<feature type="transmembrane region" description="Helical" evidence="2">
    <location>
        <begin position="61"/>
        <end position="82"/>
    </location>
</feature>
<evidence type="ECO:0000259" key="3">
    <source>
        <dbReference type="Pfam" id="PF04608"/>
    </source>
</evidence>
<keyword evidence="1" id="KW-1003">Cell membrane</keyword>
<dbReference type="PANTHER" id="PTHR36305">
    <property type="entry name" value="PHOSPHATIDYLGLYCEROPHOSPHATASE A"/>
    <property type="match status" value="1"/>
</dbReference>
<dbReference type="CDD" id="cd06971">
    <property type="entry name" value="PgpA"/>
    <property type="match status" value="1"/>
</dbReference>
<keyword evidence="1" id="KW-0595">Phospholipid degradation</keyword>
<dbReference type="GO" id="GO:0008962">
    <property type="term" value="F:phosphatidylglycerophosphatase activity"/>
    <property type="evidence" value="ECO:0007669"/>
    <property type="project" value="UniProtKB-EC"/>
</dbReference>
<accession>A0A4P9UMP0</accession>
<dbReference type="SUPFAM" id="SSF101307">
    <property type="entry name" value="YutG-like"/>
    <property type="match status" value="1"/>
</dbReference>
<feature type="transmembrane region" description="Helical" evidence="2">
    <location>
        <begin position="102"/>
        <end position="125"/>
    </location>
</feature>
<keyword evidence="1 2" id="KW-0472">Membrane</keyword>
<dbReference type="OrthoDB" id="9804091at2"/>
<sequence>MSIFLTDKIGKNELTAKSILTDPVLFLAFGFGSGLFKKAPGTMGTVAAIPVCWLFVLAGNYFYYALTLAVVVAGVGICGMAAKKLGEHDFGGIVWDEVAGLLVTMCWVPFSWPALLVGFVLFRLFDIVKPWPIIWVDRKVSGGFGIMLDDILAGVMSGGILLIIADMGWL</sequence>
<dbReference type="Proteomes" id="UP000305881">
    <property type="component" value="Chromosome"/>
</dbReference>
<dbReference type="STRING" id="675511.GCA_000341735_01968"/>
<organism evidence="4 5">
    <name type="scientific">Methylotuvimicrobium buryatense</name>
    <name type="common">Methylomicrobium buryatense</name>
    <dbReference type="NCBI Taxonomy" id="95641"/>
    <lineage>
        <taxon>Bacteria</taxon>
        <taxon>Pseudomonadati</taxon>
        <taxon>Pseudomonadota</taxon>
        <taxon>Gammaproteobacteria</taxon>
        <taxon>Methylococcales</taxon>
        <taxon>Methylococcaceae</taxon>
        <taxon>Methylotuvimicrobium</taxon>
    </lineage>
</organism>
<evidence type="ECO:0000256" key="2">
    <source>
        <dbReference type="SAM" id="Phobius"/>
    </source>
</evidence>
<dbReference type="PIRSF" id="PIRSF006162">
    <property type="entry name" value="PgpA"/>
    <property type="match status" value="1"/>
</dbReference>
<keyword evidence="1" id="KW-0479">Metal-binding</keyword>
<dbReference type="UniPathway" id="UPA00084">
    <property type="reaction ID" value="UER00504"/>
</dbReference>